<dbReference type="InterPro" id="IPR004923">
    <property type="entry name" value="FTR1/Fip1/EfeU"/>
</dbReference>
<dbReference type="GO" id="GO:0005886">
    <property type="term" value="C:plasma membrane"/>
    <property type="evidence" value="ECO:0000318"/>
    <property type="project" value="GO_Central"/>
</dbReference>
<name>Q75A68_EREGS</name>
<evidence type="ECO:0000256" key="3">
    <source>
        <dbReference type="ARBA" id="ARBA00022496"/>
    </source>
</evidence>
<dbReference type="GO" id="GO:0015093">
    <property type="term" value="F:ferrous iron transmembrane transporter activity"/>
    <property type="evidence" value="ECO:0000318"/>
    <property type="project" value="GO_Central"/>
</dbReference>
<keyword evidence="4 8" id="KW-0812">Transmembrane</keyword>
<dbReference type="PANTHER" id="PTHR31632:SF7">
    <property type="entry name" value="IRON TRANSPORTER FTH1"/>
    <property type="match status" value="1"/>
</dbReference>
<evidence type="ECO:0000313" key="9">
    <source>
        <dbReference type="EMBL" id="AAS51970.1"/>
    </source>
</evidence>
<evidence type="ECO:0000256" key="2">
    <source>
        <dbReference type="ARBA" id="ARBA00008333"/>
    </source>
</evidence>
<gene>
    <name evidence="9" type="ORF">AGOS_ADR050W</name>
</gene>
<reference evidence="9 10" key="1">
    <citation type="journal article" date="2004" name="Science">
        <title>The Ashbya gossypii genome as a tool for mapping the ancient Saccharomyces cerevisiae genome.</title>
        <authorList>
            <person name="Dietrich F.S."/>
            <person name="Voegeli S."/>
            <person name="Brachat S."/>
            <person name="Lerch A."/>
            <person name="Gates K."/>
            <person name="Steiner S."/>
            <person name="Mohr C."/>
            <person name="Pohlmann R."/>
            <person name="Luedi P."/>
            <person name="Choi S."/>
            <person name="Wing R.A."/>
            <person name="Flavier A."/>
            <person name="Gaffney T.D."/>
            <person name="Philippsen P."/>
        </authorList>
    </citation>
    <scope>NUCLEOTIDE SEQUENCE [LARGE SCALE GENOMIC DNA]</scope>
    <source>
        <strain evidence="10">ATCC 10895 / CBS 109.51 / FGSC 9923 / NRRL Y-1056</strain>
    </source>
</reference>
<comment type="subcellular location">
    <subcellularLocation>
        <location evidence="1">Membrane</location>
        <topology evidence="1">Multi-pass membrane protein</topology>
    </subcellularLocation>
</comment>
<dbReference type="RefSeq" id="NP_984146.1">
    <property type="nucleotide sequence ID" value="NM_209499.1"/>
</dbReference>
<feature type="transmembrane region" description="Helical" evidence="8">
    <location>
        <begin position="330"/>
        <end position="347"/>
    </location>
</feature>
<proteinExistence type="inferred from homology"/>
<evidence type="ECO:0000256" key="5">
    <source>
        <dbReference type="ARBA" id="ARBA00022989"/>
    </source>
</evidence>
<keyword evidence="3" id="KW-0408">Iron</keyword>
<accession>Q75A68</accession>
<dbReference type="KEGG" id="ago:AGOS_ADR050W"/>
<sequence length="414" mass="45998">MQVEKYFSFQIFFIFLRESLEIVIIISILLTIVKQALLKPESASSKYLGGGRLEAEEEVELNAALQEAGPLEAVENSQLYRRLKVQILSGGALGLLCCMLVGGLFIVLFYYVGKDLWAASEHYYEGVLSIVASVIISFMGLFFLRMGRLRDKFRIKLASMLYAQSSDPLAPSRRARKFSEKYALFILPFVTSLREGLEAVVFVGGIGIDQPLSSIPLSMLSAAVVSYAFGRFFFASSGSFSLEVCLVTATCLLYLVAAGLFSKGVWQFELQHYVDLCNGQDMSEVGSGPGSYDISNSVWHVNCCNGERDGLWMIFTAIFGWTNSATYGSVISYIIYWLAVIGVLHVLKIEETLGYIPYVPIKWQARRIKKRLALIEKARALQSRPPSGSPPVYQTARLSQESTNSNTLLLSSQE</sequence>
<evidence type="ECO:0000256" key="6">
    <source>
        <dbReference type="ARBA" id="ARBA00023136"/>
    </source>
</evidence>
<dbReference type="AlphaFoldDB" id="Q75A68"/>
<keyword evidence="3" id="KW-0813">Transport</keyword>
<dbReference type="GO" id="GO:0006897">
    <property type="term" value="P:endocytosis"/>
    <property type="evidence" value="ECO:0007669"/>
    <property type="project" value="EnsemblFungi"/>
</dbReference>
<evidence type="ECO:0000256" key="8">
    <source>
        <dbReference type="SAM" id="Phobius"/>
    </source>
</evidence>
<evidence type="ECO:0000256" key="7">
    <source>
        <dbReference type="SAM" id="MobiDB-lite"/>
    </source>
</evidence>
<feature type="region of interest" description="Disordered" evidence="7">
    <location>
        <begin position="381"/>
        <end position="414"/>
    </location>
</feature>
<dbReference type="GO" id="GO:0045121">
    <property type="term" value="C:membrane raft"/>
    <property type="evidence" value="ECO:0007669"/>
    <property type="project" value="EnsemblFungi"/>
</dbReference>
<dbReference type="eggNOG" id="ENOG502QQ3X">
    <property type="taxonomic scope" value="Eukaryota"/>
</dbReference>
<reference evidence="10" key="2">
    <citation type="journal article" date="2013" name="G3 (Bethesda)">
        <title>Genomes of Ashbya fungi isolated from insects reveal four mating-type loci, numerous translocations, lack of transposons, and distinct gene duplications.</title>
        <authorList>
            <person name="Dietrich F.S."/>
            <person name="Voegeli S."/>
            <person name="Kuo S."/>
            <person name="Philippsen P."/>
        </authorList>
    </citation>
    <scope>GENOME REANNOTATION</scope>
    <source>
        <strain evidence="10">ATCC 10895 / CBS 109.51 / FGSC 9923 / NRRL Y-1056</strain>
    </source>
</reference>
<evidence type="ECO:0000256" key="4">
    <source>
        <dbReference type="ARBA" id="ARBA00022692"/>
    </source>
</evidence>
<dbReference type="GO" id="GO:0000329">
    <property type="term" value="C:fungal-type vacuole membrane"/>
    <property type="evidence" value="ECO:0000318"/>
    <property type="project" value="GO_Central"/>
</dbReference>
<comment type="similarity">
    <text evidence="2">Belongs to the oxidase-dependent Fe transporter (OFeT) (TC 9.A.10.1) family.</text>
</comment>
<keyword evidence="5 8" id="KW-1133">Transmembrane helix</keyword>
<organism evidence="9 10">
    <name type="scientific">Eremothecium gossypii (strain ATCC 10895 / CBS 109.51 / FGSC 9923 / NRRL Y-1056)</name>
    <name type="common">Yeast</name>
    <name type="synonym">Ashbya gossypii</name>
    <dbReference type="NCBI Taxonomy" id="284811"/>
    <lineage>
        <taxon>Eukaryota</taxon>
        <taxon>Fungi</taxon>
        <taxon>Dikarya</taxon>
        <taxon>Ascomycota</taxon>
        <taxon>Saccharomycotina</taxon>
        <taxon>Saccharomycetes</taxon>
        <taxon>Saccharomycetales</taxon>
        <taxon>Saccharomycetaceae</taxon>
        <taxon>Eremothecium</taxon>
    </lineage>
</organism>
<keyword evidence="3" id="KW-0406">Ion transport</keyword>
<dbReference type="OrthoDB" id="4364at2759"/>
<dbReference type="FunCoup" id="Q75A68">
    <property type="interactions" value="82"/>
</dbReference>
<dbReference type="GO" id="GO:0033573">
    <property type="term" value="C:high-affinity iron permease complex"/>
    <property type="evidence" value="ECO:0000318"/>
    <property type="project" value="GO_Central"/>
</dbReference>
<dbReference type="STRING" id="284811.Q75A68"/>
<feature type="transmembrane region" description="Helical" evidence="8">
    <location>
        <begin position="241"/>
        <end position="261"/>
    </location>
</feature>
<feature type="transmembrane region" description="Helical" evidence="8">
    <location>
        <begin position="6"/>
        <end position="33"/>
    </location>
</feature>
<keyword evidence="6 8" id="KW-0472">Membrane</keyword>
<feature type="transmembrane region" description="Helical" evidence="8">
    <location>
        <begin position="123"/>
        <end position="144"/>
    </location>
</feature>
<evidence type="ECO:0000256" key="1">
    <source>
        <dbReference type="ARBA" id="ARBA00004141"/>
    </source>
</evidence>
<feature type="compositionally biased region" description="Low complexity" evidence="7">
    <location>
        <begin position="398"/>
        <end position="414"/>
    </location>
</feature>
<keyword evidence="10" id="KW-1185">Reference proteome</keyword>
<dbReference type="Pfam" id="PF03239">
    <property type="entry name" value="FTR1"/>
    <property type="match status" value="1"/>
</dbReference>
<keyword evidence="3" id="KW-0410">Iron transport</keyword>
<feature type="transmembrane region" description="Helical" evidence="8">
    <location>
        <begin position="87"/>
        <end position="111"/>
    </location>
</feature>
<dbReference type="OMA" id="NCCNGER"/>
<dbReference type="GeneID" id="4620295"/>
<dbReference type="GO" id="GO:0006879">
    <property type="term" value="P:intracellular iron ion homeostasis"/>
    <property type="evidence" value="ECO:0007669"/>
    <property type="project" value="EnsemblFungi"/>
</dbReference>
<dbReference type="PANTHER" id="PTHR31632">
    <property type="entry name" value="IRON TRANSPORTER FTH1"/>
    <property type="match status" value="1"/>
</dbReference>
<dbReference type="InParanoid" id="Q75A68"/>
<feature type="transmembrane region" description="Helical" evidence="8">
    <location>
        <begin position="214"/>
        <end position="234"/>
    </location>
</feature>
<dbReference type="GO" id="GO:0061841">
    <property type="term" value="C:high-affinity iron exporter complex"/>
    <property type="evidence" value="ECO:0007669"/>
    <property type="project" value="EnsemblFungi"/>
</dbReference>
<feature type="transmembrane region" description="Helical" evidence="8">
    <location>
        <begin position="182"/>
        <end position="208"/>
    </location>
</feature>
<dbReference type="Proteomes" id="UP000000591">
    <property type="component" value="Chromosome IV"/>
</dbReference>
<dbReference type="HOGENOM" id="CLU_046738_1_1_1"/>
<dbReference type="EMBL" id="AE016817">
    <property type="protein sequence ID" value="AAS51970.1"/>
    <property type="molecule type" value="Genomic_DNA"/>
</dbReference>
<evidence type="ECO:0000313" key="10">
    <source>
        <dbReference type="Proteomes" id="UP000000591"/>
    </source>
</evidence>
<protein>
    <submittedName>
        <fullName evidence="9">ADR050Wp</fullName>
    </submittedName>
</protein>
<dbReference type="GO" id="GO:0034755">
    <property type="term" value="P:iron ion transmembrane transport"/>
    <property type="evidence" value="ECO:0000318"/>
    <property type="project" value="GO_Central"/>
</dbReference>